<proteinExistence type="predicted"/>
<protein>
    <submittedName>
        <fullName evidence="1">Uncharacterized protein</fullName>
    </submittedName>
</protein>
<dbReference type="AlphaFoldDB" id="A0A8X6Y4I2"/>
<sequence>MGHFRRAAIRLQDSGQFYDRLVVSPASEKQGYANLASTEFSEMIESPQTRAKSLEKKLKELAQLAEGKEKCECGGVSVIDTSDRQSKTWK</sequence>
<accession>A0A8X6Y4I2</accession>
<reference evidence="1" key="1">
    <citation type="submission" date="2020-08" db="EMBL/GenBank/DDBJ databases">
        <title>Multicomponent nature underlies the extraordinary mechanical properties of spider dragline silk.</title>
        <authorList>
            <person name="Kono N."/>
            <person name="Nakamura H."/>
            <person name="Mori M."/>
            <person name="Yoshida Y."/>
            <person name="Ohtoshi R."/>
            <person name="Malay A.D."/>
            <person name="Moran D.A.P."/>
            <person name="Tomita M."/>
            <person name="Numata K."/>
            <person name="Arakawa K."/>
        </authorList>
    </citation>
    <scope>NUCLEOTIDE SEQUENCE</scope>
</reference>
<dbReference type="EMBL" id="BMAV01015050">
    <property type="protein sequence ID" value="GFY64048.1"/>
    <property type="molecule type" value="Genomic_DNA"/>
</dbReference>
<evidence type="ECO:0000313" key="2">
    <source>
        <dbReference type="Proteomes" id="UP000886998"/>
    </source>
</evidence>
<name>A0A8X6Y4I2_9ARAC</name>
<organism evidence="1 2">
    <name type="scientific">Trichonephila inaurata madagascariensis</name>
    <dbReference type="NCBI Taxonomy" id="2747483"/>
    <lineage>
        <taxon>Eukaryota</taxon>
        <taxon>Metazoa</taxon>
        <taxon>Ecdysozoa</taxon>
        <taxon>Arthropoda</taxon>
        <taxon>Chelicerata</taxon>
        <taxon>Arachnida</taxon>
        <taxon>Araneae</taxon>
        <taxon>Araneomorphae</taxon>
        <taxon>Entelegynae</taxon>
        <taxon>Araneoidea</taxon>
        <taxon>Nephilidae</taxon>
        <taxon>Trichonephila</taxon>
        <taxon>Trichonephila inaurata</taxon>
    </lineage>
</organism>
<gene>
    <name evidence="1" type="ORF">TNIN_144751</name>
</gene>
<keyword evidence="2" id="KW-1185">Reference proteome</keyword>
<evidence type="ECO:0000313" key="1">
    <source>
        <dbReference type="EMBL" id="GFY64048.1"/>
    </source>
</evidence>
<dbReference type="Proteomes" id="UP000886998">
    <property type="component" value="Unassembled WGS sequence"/>
</dbReference>
<comment type="caution">
    <text evidence="1">The sequence shown here is derived from an EMBL/GenBank/DDBJ whole genome shotgun (WGS) entry which is preliminary data.</text>
</comment>